<protein>
    <submittedName>
        <fullName evidence="1">Uncharacterized protein</fullName>
    </submittedName>
</protein>
<dbReference type="Proteomes" id="UP000602510">
    <property type="component" value="Unassembled WGS sequence"/>
</dbReference>
<organism evidence="1 2">
    <name type="scientific">Phytophthora infestans</name>
    <name type="common">Potato late blight agent</name>
    <name type="synonym">Botrytis infestans</name>
    <dbReference type="NCBI Taxonomy" id="4787"/>
    <lineage>
        <taxon>Eukaryota</taxon>
        <taxon>Sar</taxon>
        <taxon>Stramenopiles</taxon>
        <taxon>Oomycota</taxon>
        <taxon>Peronosporomycetes</taxon>
        <taxon>Peronosporales</taxon>
        <taxon>Peronosporaceae</taxon>
        <taxon>Phytophthora</taxon>
    </lineage>
</organism>
<evidence type="ECO:0000313" key="2">
    <source>
        <dbReference type="Proteomes" id="UP000602510"/>
    </source>
</evidence>
<comment type="caution">
    <text evidence="1">The sequence shown here is derived from an EMBL/GenBank/DDBJ whole genome shotgun (WGS) entry which is preliminary data.</text>
</comment>
<proteinExistence type="predicted"/>
<name>A0A833SEQ9_PHYIN</name>
<reference evidence="1" key="1">
    <citation type="submission" date="2020-04" db="EMBL/GenBank/DDBJ databases">
        <title>Hybrid Assembly of Korean Phytophthora infestans isolates.</title>
        <authorList>
            <person name="Prokchorchik M."/>
            <person name="Lee Y."/>
            <person name="Seo J."/>
            <person name="Cho J.-H."/>
            <person name="Park Y.-E."/>
            <person name="Jang D.-C."/>
            <person name="Im J.-S."/>
            <person name="Choi J.-G."/>
            <person name="Park H.-J."/>
            <person name="Lee G.-B."/>
            <person name="Lee Y.-G."/>
            <person name="Hong S.-Y."/>
            <person name="Cho K."/>
            <person name="Sohn K.H."/>
        </authorList>
    </citation>
    <scope>NUCLEOTIDE SEQUENCE</scope>
    <source>
        <strain evidence="1">KR_1_A1</strain>
    </source>
</reference>
<dbReference type="EMBL" id="WSZM01000153">
    <property type="protein sequence ID" value="KAF4040111.1"/>
    <property type="molecule type" value="Genomic_DNA"/>
</dbReference>
<dbReference type="AlphaFoldDB" id="A0A833SEQ9"/>
<sequence length="490" mass="55997">MMLSPTLCRPRHLDPERLRARLGSERFNKLRYHEAAVVSTGQFHLFALSSDTLFIVPLMSRGGVDPDRCLPLRNVAMVERVLPTNKKQKGLLLLPTSQLFRLQLREAPTKKTPSEVFFSTFEPQTQLFFQLSRALRIDFQRQLIPQLQRADNALEQRLELTNLLEMFVLDLARARDDIERTGLLKELTAAAYSSDELRQLFFEDRTQVSDCTGLVALLGRQLSIPLRRSDNTKARVEFLFSIASVFSAMCFDMQLRTSCFDKLAPHELVCNLLARGVESYDKAEDISVDTHVVREDFIDAQAAVLLALDAMQQYEDFRSHRHQQMRGLLIERSTSVMQQATKAPAFPDWLPKFFKRVCIAVSRAAIAIERLEDCELEGDQRKEQGESDDKEDGFACTGALKPAQVLSLWRCVTVLDLLVKCDVASGSDQVLAILLRTRKYYIDMYLRPPRFLTALTTSGKPHLEDVASKLKRFLEALRERRRGLRNKSVI</sequence>
<evidence type="ECO:0000313" key="1">
    <source>
        <dbReference type="EMBL" id="KAF4040111.1"/>
    </source>
</evidence>
<gene>
    <name evidence="1" type="ORF">GN244_ATG07769</name>
</gene>
<keyword evidence="2" id="KW-1185">Reference proteome</keyword>
<accession>A0A833SEQ9</accession>